<reference evidence="2 5" key="1">
    <citation type="submission" date="2016-10" db="EMBL/GenBank/DDBJ databases">
        <authorList>
            <person name="de Groot N.N."/>
        </authorList>
    </citation>
    <scope>NUCLEOTIDE SEQUENCE [LARGE SCALE GENOMIC DNA]</scope>
    <source>
        <strain evidence="2 5">CCM 7361</strain>
    </source>
</reference>
<dbReference type="PDB" id="7YHR">
    <property type="method" value="X-ray"/>
    <property type="resolution" value="1.45 A"/>
    <property type="chains" value="A=1-60"/>
</dbReference>
<dbReference type="EMBL" id="FNEC01000037">
    <property type="protein sequence ID" value="SDK41378.1"/>
    <property type="molecule type" value="Genomic_DNA"/>
</dbReference>
<feature type="domain" description="AcrIC5-like" evidence="1">
    <location>
        <begin position="4"/>
        <end position="57"/>
    </location>
</feature>
<dbReference type="Pfam" id="PF22147">
    <property type="entry name" value="AcrIC5"/>
    <property type="match status" value="1"/>
</dbReference>
<accession>A0A239N0M2</accession>
<dbReference type="Proteomes" id="UP000199693">
    <property type="component" value="Unassembled WGS sequence"/>
</dbReference>
<evidence type="ECO:0000313" key="5">
    <source>
        <dbReference type="Proteomes" id="UP000199693"/>
    </source>
</evidence>
<dbReference type="Proteomes" id="UP000198309">
    <property type="component" value="Unassembled WGS sequence"/>
</dbReference>
<organism evidence="2 5">
    <name type="scientific">Pseudomonas delhiensis</name>
    <dbReference type="NCBI Taxonomy" id="366289"/>
    <lineage>
        <taxon>Bacteria</taxon>
        <taxon>Pseudomonadati</taxon>
        <taxon>Pseudomonadota</taxon>
        <taxon>Gammaproteobacteria</taxon>
        <taxon>Pseudomonadales</taxon>
        <taxon>Pseudomonadaceae</taxon>
        <taxon>Pseudomonas</taxon>
    </lineage>
</organism>
<evidence type="ECO:0000313" key="2">
    <source>
        <dbReference type="EMBL" id="SDK41378.1"/>
    </source>
</evidence>
<evidence type="ECO:0000313" key="3">
    <source>
        <dbReference type="EMBL" id="SNT47689.1"/>
    </source>
</evidence>
<dbReference type="RefSeq" id="WP_089394111.1">
    <property type="nucleotide sequence ID" value="NZ_FNEC01000037.1"/>
</dbReference>
<evidence type="ECO:0007829" key="6">
    <source>
        <dbReference type="PDB" id="7YHR"/>
    </source>
</evidence>
<keyword evidence="4" id="KW-1185">Reference proteome</keyword>
<dbReference type="InterPro" id="IPR054398">
    <property type="entry name" value="AcrIC5-like_dom"/>
</dbReference>
<sequence>MSKVTLNGQQIDFDAAVNLMDAELREELHSAQEWTNDQEFLDAYVQAHAAKFDGEEFQVA</sequence>
<dbReference type="EMBL" id="FZPC01000033">
    <property type="protein sequence ID" value="SNT47689.1"/>
    <property type="molecule type" value="Genomic_DNA"/>
</dbReference>
<dbReference type="SMR" id="A0A239N0M2"/>
<name>A0A239N0M2_9PSED</name>
<keyword evidence="6" id="KW-0002">3D-structure</keyword>
<reference evidence="3 4" key="2">
    <citation type="submission" date="2017-06" db="EMBL/GenBank/DDBJ databases">
        <authorList>
            <person name="Varghese N."/>
            <person name="Submissions S."/>
        </authorList>
    </citation>
    <scope>NUCLEOTIDE SEQUENCE [LARGE SCALE GENOMIC DNA]</scope>
    <source>
        <strain evidence="3 4">RLD-1</strain>
    </source>
</reference>
<dbReference type="AlphaFoldDB" id="A0A239N0M2"/>
<gene>
    <name evidence="2" type="ORF">SAMN05216189_103750</name>
    <name evidence="3" type="ORF">SAMN06295949_13332</name>
</gene>
<evidence type="ECO:0000259" key="1">
    <source>
        <dbReference type="Pfam" id="PF22147"/>
    </source>
</evidence>
<reference evidence="6" key="3">
    <citation type="journal article" date="2022" name="Biochem. Biophys. Res. Commun.">
        <title>High-resolution crystal structure of the anti-CRISPR protein AcrIC5.</title>
        <authorList>
            <person name="Kang Y.J."/>
            <person name="Park H.H."/>
        </authorList>
    </citation>
    <scope>X-RAY CRYSTALLOGRAPHY (1.45 ANGSTROMS)</scope>
</reference>
<evidence type="ECO:0000313" key="4">
    <source>
        <dbReference type="Proteomes" id="UP000198309"/>
    </source>
</evidence>
<proteinExistence type="evidence at protein level"/>
<protein>
    <recommendedName>
        <fullName evidence="1">AcrIC5-like domain-containing protein</fullName>
    </recommendedName>
</protein>